<dbReference type="PROSITE" id="PS50157">
    <property type="entry name" value="ZINC_FINGER_C2H2_2"/>
    <property type="match status" value="1"/>
</dbReference>
<dbReference type="InterPro" id="IPR004245">
    <property type="entry name" value="DUF229"/>
</dbReference>
<dbReference type="InterPro" id="IPR036236">
    <property type="entry name" value="Znf_C2H2_sf"/>
</dbReference>
<evidence type="ECO:0000313" key="4">
    <source>
        <dbReference type="WBParaSite" id="Pan_g7291.t1"/>
    </source>
</evidence>
<dbReference type="WBParaSite" id="Pan_g7291.t1">
    <property type="protein sequence ID" value="Pan_g7291.t1"/>
    <property type="gene ID" value="Pan_g7291"/>
</dbReference>
<dbReference type="PANTHER" id="PTHR10974">
    <property type="entry name" value="FI08016P-RELATED"/>
    <property type="match status" value="1"/>
</dbReference>
<accession>A0A7E4W6S0</accession>
<dbReference type="Pfam" id="PF00096">
    <property type="entry name" value="zf-C2H2"/>
    <property type="match status" value="1"/>
</dbReference>
<proteinExistence type="predicted"/>
<dbReference type="SMART" id="SM00355">
    <property type="entry name" value="ZnF_C2H2"/>
    <property type="match status" value="3"/>
</dbReference>
<keyword evidence="3" id="KW-1185">Reference proteome</keyword>
<evidence type="ECO:0000259" key="2">
    <source>
        <dbReference type="PROSITE" id="PS50157"/>
    </source>
</evidence>
<dbReference type="CDD" id="cd16021">
    <property type="entry name" value="ALP_like"/>
    <property type="match status" value="1"/>
</dbReference>
<dbReference type="Pfam" id="PF02995">
    <property type="entry name" value="DUF229"/>
    <property type="match status" value="1"/>
</dbReference>
<feature type="domain" description="C2H2-type" evidence="2">
    <location>
        <begin position="785"/>
        <end position="813"/>
    </location>
</feature>
<dbReference type="SUPFAM" id="SSF57667">
    <property type="entry name" value="beta-beta-alpha zinc fingers"/>
    <property type="match status" value="1"/>
</dbReference>
<name>A0A7E4W6S0_PANRE</name>
<keyword evidence="1" id="KW-0863">Zinc-finger</keyword>
<keyword evidence="1" id="KW-0479">Metal-binding</keyword>
<reference evidence="4" key="2">
    <citation type="submission" date="2020-10" db="UniProtKB">
        <authorList>
            <consortium name="WormBaseParasite"/>
        </authorList>
    </citation>
    <scope>IDENTIFICATION</scope>
</reference>
<reference evidence="3" key="1">
    <citation type="journal article" date="2013" name="Genetics">
        <title>The draft genome and transcriptome of Panagrellus redivivus are shaped by the harsh demands of a free-living lifestyle.</title>
        <authorList>
            <person name="Srinivasan J."/>
            <person name="Dillman A.R."/>
            <person name="Macchietto M.G."/>
            <person name="Heikkinen L."/>
            <person name="Lakso M."/>
            <person name="Fracchia K.M."/>
            <person name="Antoshechkin I."/>
            <person name="Mortazavi A."/>
            <person name="Wong G."/>
            <person name="Sternberg P.W."/>
        </authorList>
    </citation>
    <scope>NUCLEOTIDE SEQUENCE [LARGE SCALE GENOMIC DNA]</scope>
    <source>
        <strain evidence="3">MT8872</strain>
    </source>
</reference>
<dbReference type="PROSITE" id="PS00028">
    <property type="entry name" value="ZINC_FINGER_C2H2_1"/>
    <property type="match status" value="2"/>
</dbReference>
<dbReference type="Gene3D" id="3.40.720.10">
    <property type="entry name" value="Alkaline Phosphatase, subunit A"/>
    <property type="match status" value="1"/>
</dbReference>
<dbReference type="FunFam" id="3.40.720.10:FF:000017">
    <property type="entry name" value="Predicted protein"/>
    <property type="match status" value="1"/>
</dbReference>
<dbReference type="Gene3D" id="3.30.160.60">
    <property type="entry name" value="Classic Zinc Finger"/>
    <property type="match status" value="1"/>
</dbReference>
<sequence length="998" mass="112441">MNRIRLTPKSAIICLITTGVVLLFIQNSKDIYVHDQYDEATYGLHVPKVKKADSNGIKDAGRLPGAEGVPIVEVAEKKPSTSEKSILTIANPPKITILNSDPRKPSVTSNLNAKSDGAKTCNIPKLPVNSPEIEASYKKPIDFGCEKYPPNWLHLDGEKTVQFTDYAKTNLNTSSIRCLAKYFTRSTDSVVSWTPIPEVTVGKTQFNQGDYVFVKCTAEKKNTWKHLFMTMSPIKSVIDKAKSAKKPERWSGLSVYWFSFDSMSQQAFRRMLPKSVAYLEDVMGTVVLNGYNIVGDGTPQAFIPILTGKTELELPLTRKRYPDAQYVDVYPFIWKNFSDAGYATMYGEDAAAIGTFTYRLKGFKDQPTDHYTRTFFLLSEKFFPSTHCFGNQKQFDVWAKYGADFMKQYPPEVPKFSVLHHSDLSHDFATQVSTADDALLTHLKDLYEGGFFDNAVVFVGADHGHRFAAIRETQQGQLEERLPFMGVFVPNAFRKSAKGQKVYENLKANKDRLTSPFDIHATLEDILDLPDDLTTPQDAAKSRSLSLFRPIPADRSCPQADIEPHWCTCLSWQAASAADSALLAQSVVQTINSYTEESRDLCSPLRLDTIVEAKRLIPDEKVLKYGGVKDADGFVPDFKGKASVHAATYMLTFTTLPGNARYEATVLYDSKKNELVIDMLAISHVNKYGDAPHCIIDKNYFLASYCVCYDKMAVEVTRIDRNLILAASESTASDRRCETCGKTFANAGAKWMHVVKSHKQVASDVDERMFNKHKIVHRKANPVKFQCPDCPKCFKSQKLVKQHFQKVHQARSFVCRGCSKSFSLQRDLRYHETKQCKKVAIEDAVAEKATMTMISINNQKNVETQTEIYPVAVTNAGAQVYSEEMYYPQPAPTTYTQHQNNHVVMHHQQTQAFYHPVDVATYTDPHDWVQCAETQTHPRTSTTGTITPMWATDPRSGYVVENGTQTWFNTAATEEVSYGNERVMMIDSYSMTEDANWR</sequence>
<evidence type="ECO:0000313" key="3">
    <source>
        <dbReference type="Proteomes" id="UP000492821"/>
    </source>
</evidence>
<dbReference type="AlphaFoldDB" id="A0A7E4W6S0"/>
<protein>
    <submittedName>
        <fullName evidence="4">C2H2-type domain-containing protein</fullName>
    </submittedName>
</protein>
<dbReference type="PANTHER" id="PTHR10974:SF1">
    <property type="entry name" value="FI08016P-RELATED"/>
    <property type="match status" value="1"/>
</dbReference>
<dbReference type="Proteomes" id="UP000492821">
    <property type="component" value="Unassembled WGS sequence"/>
</dbReference>
<dbReference type="InterPro" id="IPR013087">
    <property type="entry name" value="Znf_C2H2_type"/>
</dbReference>
<dbReference type="SUPFAM" id="SSF53649">
    <property type="entry name" value="Alkaline phosphatase-like"/>
    <property type="match status" value="1"/>
</dbReference>
<organism evidence="3 4">
    <name type="scientific">Panagrellus redivivus</name>
    <name type="common">Microworm</name>
    <dbReference type="NCBI Taxonomy" id="6233"/>
    <lineage>
        <taxon>Eukaryota</taxon>
        <taxon>Metazoa</taxon>
        <taxon>Ecdysozoa</taxon>
        <taxon>Nematoda</taxon>
        <taxon>Chromadorea</taxon>
        <taxon>Rhabditida</taxon>
        <taxon>Tylenchina</taxon>
        <taxon>Panagrolaimomorpha</taxon>
        <taxon>Panagrolaimoidea</taxon>
        <taxon>Panagrolaimidae</taxon>
        <taxon>Panagrellus</taxon>
    </lineage>
</organism>
<evidence type="ECO:0000256" key="1">
    <source>
        <dbReference type="PROSITE-ProRule" id="PRU00042"/>
    </source>
</evidence>
<dbReference type="GO" id="GO:0005615">
    <property type="term" value="C:extracellular space"/>
    <property type="evidence" value="ECO:0007669"/>
    <property type="project" value="TreeGrafter"/>
</dbReference>
<dbReference type="GO" id="GO:0008270">
    <property type="term" value="F:zinc ion binding"/>
    <property type="evidence" value="ECO:0007669"/>
    <property type="project" value="UniProtKB-KW"/>
</dbReference>
<keyword evidence="1" id="KW-0862">Zinc</keyword>
<dbReference type="InterPro" id="IPR017850">
    <property type="entry name" value="Alkaline_phosphatase_core_sf"/>
</dbReference>